<proteinExistence type="predicted"/>
<dbReference type="CDD" id="cd04301">
    <property type="entry name" value="NAT_SF"/>
    <property type="match status" value="1"/>
</dbReference>
<evidence type="ECO:0000313" key="2">
    <source>
        <dbReference type="EMBL" id="SMO39345.1"/>
    </source>
</evidence>
<dbReference type="SUPFAM" id="SSF55729">
    <property type="entry name" value="Acyl-CoA N-acyltransferases (Nat)"/>
    <property type="match status" value="1"/>
</dbReference>
<accession>A0A521AX08</accession>
<dbReference type="InterPro" id="IPR016181">
    <property type="entry name" value="Acyl_CoA_acyltransferase"/>
</dbReference>
<name>A0A521AX08_9RHOB</name>
<organism evidence="2 3">
    <name type="scientific">Ruegeria faecimaris</name>
    <dbReference type="NCBI Taxonomy" id="686389"/>
    <lineage>
        <taxon>Bacteria</taxon>
        <taxon>Pseudomonadati</taxon>
        <taxon>Pseudomonadota</taxon>
        <taxon>Alphaproteobacteria</taxon>
        <taxon>Rhodobacterales</taxon>
        <taxon>Roseobacteraceae</taxon>
        <taxon>Ruegeria</taxon>
    </lineage>
</organism>
<dbReference type="RefSeq" id="WP_221929470.1">
    <property type="nucleotide sequence ID" value="NZ_FXTE01000001.1"/>
</dbReference>
<keyword evidence="2" id="KW-0808">Transferase</keyword>
<keyword evidence="3" id="KW-1185">Reference proteome</keyword>
<dbReference type="InterPro" id="IPR000182">
    <property type="entry name" value="GNAT_dom"/>
</dbReference>
<protein>
    <submittedName>
        <fullName evidence="2">Putative acetyltransferase</fullName>
    </submittedName>
</protein>
<dbReference type="Proteomes" id="UP000319555">
    <property type="component" value="Unassembled WGS sequence"/>
</dbReference>
<evidence type="ECO:0000259" key="1">
    <source>
        <dbReference type="PROSITE" id="PS51186"/>
    </source>
</evidence>
<dbReference type="EMBL" id="FXTE01000001">
    <property type="protein sequence ID" value="SMO39345.1"/>
    <property type="molecule type" value="Genomic_DNA"/>
</dbReference>
<evidence type="ECO:0000313" key="3">
    <source>
        <dbReference type="Proteomes" id="UP000319555"/>
    </source>
</evidence>
<dbReference type="Gene3D" id="3.40.630.30">
    <property type="match status" value="1"/>
</dbReference>
<reference evidence="2 3" key="1">
    <citation type="submission" date="2017-05" db="EMBL/GenBank/DDBJ databases">
        <authorList>
            <person name="Varghese N."/>
            <person name="Submissions S."/>
        </authorList>
    </citation>
    <scope>NUCLEOTIDE SEQUENCE [LARGE SCALE GENOMIC DNA]</scope>
    <source>
        <strain evidence="2 3">DSM 28009</strain>
    </source>
</reference>
<dbReference type="GO" id="GO:0016747">
    <property type="term" value="F:acyltransferase activity, transferring groups other than amino-acyl groups"/>
    <property type="evidence" value="ECO:0007669"/>
    <property type="project" value="InterPro"/>
</dbReference>
<feature type="domain" description="N-acetyltransferase" evidence="1">
    <location>
        <begin position="2"/>
        <end position="150"/>
    </location>
</feature>
<gene>
    <name evidence="2" type="ORF">SAMN06265380_101393</name>
</gene>
<dbReference type="Pfam" id="PF00583">
    <property type="entry name" value="Acetyltransf_1"/>
    <property type="match status" value="1"/>
</dbReference>
<sequence>MIELSFGYKNQSSRLPDFFYDVFSASVGGEEGRAIQSLIRELLKTEPDQDLQGCVATDGGDLLGCIMFSRLTFDQDPRRVFLMSPVAVRTDRQQGGIGQKLITFGLDQLRAQGVGFAITYGDPSYYGKTGFLPISEAFAQPPMPLSQPIGWLGQSLSGSQADPMVGPSRCVSAFDRPDLW</sequence>
<dbReference type="AlphaFoldDB" id="A0A521AX08"/>
<dbReference type="PROSITE" id="PS51186">
    <property type="entry name" value="GNAT"/>
    <property type="match status" value="1"/>
</dbReference>